<feature type="domain" description="Zinc-ribbon 15" evidence="1">
    <location>
        <begin position="30"/>
        <end position="130"/>
    </location>
</feature>
<evidence type="ECO:0000259" key="1">
    <source>
        <dbReference type="Pfam" id="PF17032"/>
    </source>
</evidence>
<dbReference type="Proteomes" id="UP000053947">
    <property type="component" value="Unassembled WGS sequence"/>
</dbReference>
<evidence type="ECO:0000313" key="2">
    <source>
        <dbReference type="EMBL" id="KTB48561.1"/>
    </source>
</evidence>
<proteinExistence type="predicted"/>
<name>A0A0W0GJ45_9CHLR</name>
<dbReference type="EMBL" id="LFDV01000002">
    <property type="protein sequence ID" value="KTB48561.1"/>
    <property type="molecule type" value="Genomic_DNA"/>
</dbReference>
<protein>
    <submittedName>
        <fullName evidence="2">Zinc-ribbon domain</fullName>
    </submittedName>
</protein>
<dbReference type="InterPro" id="IPR031493">
    <property type="entry name" value="Zinc_ribbon_15"/>
</dbReference>
<dbReference type="STRING" id="1217799.DEALK_14070"/>
<sequence>MGAIVPLYSFMVLLFGNKNYGDHLGFIVTRCPNCRSDQVFAVHQERKKLTVYFVPTIQYRVKQYMTCARCVTRYEIAEELKTDIAERLMTKEQLHKLLGELAGGTALTAPACSVCSSSLNAGMKYCPQCGTKLILPRSP</sequence>
<dbReference type="Pfam" id="PF17032">
    <property type="entry name" value="Zn_ribbon_15"/>
    <property type="match status" value="1"/>
</dbReference>
<accession>A0A0W0GJ45</accession>
<reference evidence="2 3" key="1">
    <citation type="submission" date="2015-06" db="EMBL/GenBank/DDBJ databases">
        <title>Genome sequence of the organohalide-respiring Dehalogenimonas alkenigignens type strain (IP3-3T).</title>
        <authorList>
            <person name="Key T.A."/>
            <person name="Richmond D.P."/>
            <person name="Bowman K.S."/>
            <person name="Cho Y.-J."/>
            <person name="Chun J."/>
            <person name="da Costa M.S."/>
            <person name="Rainey F.A."/>
            <person name="Moe W.M."/>
        </authorList>
    </citation>
    <scope>NUCLEOTIDE SEQUENCE [LARGE SCALE GENOMIC DNA]</scope>
    <source>
        <strain evidence="2 3">IP3-3</strain>
    </source>
</reference>
<gene>
    <name evidence="2" type="ORF">DEALK_14070</name>
</gene>
<comment type="caution">
    <text evidence="2">The sequence shown here is derived from an EMBL/GenBank/DDBJ whole genome shotgun (WGS) entry which is preliminary data.</text>
</comment>
<evidence type="ECO:0000313" key="3">
    <source>
        <dbReference type="Proteomes" id="UP000053947"/>
    </source>
</evidence>
<organism evidence="2 3">
    <name type="scientific">Dehalogenimonas alkenigignens</name>
    <dbReference type="NCBI Taxonomy" id="1217799"/>
    <lineage>
        <taxon>Bacteria</taxon>
        <taxon>Bacillati</taxon>
        <taxon>Chloroflexota</taxon>
        <taxon>Dehalococcoidia</taxon>
        <taxon>Dehalococcoidales</taxon>
        <taxon>Dehalococcoidaceae</taxon>
        <taxon>Dehalogenimonas</taxon>
    </lineage>
</organism>
<dbReference type="AlphaFoldDB" id="A0A0W0GJ45"/>
<keyword evidence="3" id="KW-1185">Reference proteome</keyword>
<dbReference type="RefSeq" id="WP_244881591.1">
    <property type="nucleotide sequence ID" value="NZ_KQ758903.1"/>
</dbReference>